<dbReference type="Proteomes" id="UP001433268">
    <property type="component" value="Unassembled WGS sequence"/>
</dbReference>
<comment type="caution">
    <text evidence="2">The sequence shown here is derived from an EMBL/GenBank/DDBJ whole genome shotgun (WGS) entry which is preliminary data.</text>
</comment>
<dbReference type="SUPFAM" id="SSF51197">
    <property type="entry name" value="Clavaminate synthase-like"/>
    <property type="match status" value="1"/>
</dbReference>
<dbReference type="Pfam" id="PF14226">
    <property type="entry name" value="DIOX_N"/>
    <property type="match status" value="1"/>
</dbReference>
<organism evidence="2 3">
    <name type="scientific">Apiospora hydei</name>
    <dbReference type="NCBI Taxonomy" id="1337664"/>
    <lineage>
        <taxon>Eukaryota</taxon>
        <taxon>Fungi</taxon>
        <taxon>Dikarya</taxon>
        <taxon>Ascomycota</taxon>
        <taxon>Pezizomycotina</taxon>
        <taxon>Sordariomycetes</taxon>
        <taxon>Xylariomycetidae</taxon>
        <taxon>Amphisphaeriales</taxon>
        <taxon>Apiosporaceae</taxon>
        <taxon>Apiospora</taxon>
    </lineage>
</organism>
<evidence type="ECO:0000259" key="1">
    <source>
        <dbReference type="Pfam" id="PF14226"/>
    </source>
</evidence>
<protein>
    <recommendedName>
        <fullName evidence="1">Non-haem dioxygenase N-terminal domain-containing protein</fullName>
    </recommendedName>
</protein>
<gene>
    <name evidence="2" type="ORF">PG997_013367</name>
</gene>
<name>A0ABR1V8M3_9PEZI</name>
<dbReference type="InterPro" id="IPR027443">
    <property type="entry name" value="IPNS-like_sf"/>
</dbReference>
<feature type="domain" description="Non-haem dioxygenase N-terminal" evidence="1">
    <location>
        <begin position="3"/>
        <end position="112"/>
    </location>
</feature>
<reference evidence="2 3" key="1">
    <citation type="submission" date="2023-01" db="EMBL/GenBank/DDBJ databases">
        <title>Analysis of 21 Apiospora genomes using comparative genomics revels a genus with tremendous synthesis potential of carbohydrate active enzymes and secondary metabolites.</title>
        <authorList>
            <person name="Sorensen T."/>
        </authorList>
    </citation>
    <scope>NUCLEOTIDE SEQUENCE [LARGE SCALE GENOMIC DNA]</scope>
    <source>
        <strain evidence="2 3">CBS 114990</strain>
    </source>
</reference>
<accession>A0ABR1V8M3</accession>
<keyword evidence="3" id="KW-1185">Reference proteome</keyword>
<sequence>MGLPTIDISLFYEFEDPSREGLYEDPLAERTKAINALLASLAAYGAFKIAGHGNPGTTVQRVFDASVEFFGLHKHIKNSAAGSRHKDGRLRGYWGRGTIDRDSSETFIAGPATDRQAPTPWPMGVRGDILQMTMQPFSRECANLHHDLLHILEEALGLWDNELVSHWPSADGEVHCTHHPTPRPASTCQLEALVSQIEGRDARVMLALGFEDGTSEEILVVCGATVRKWAQARLGILGGEPRPISQTGRDGHQPKYSVSYVGYENSAAFIT</sequence>
<evidence type="ECO:0000313" key="3">
    <source>
        <dbReference type="Proteomes" id="UP001433268"/>
    </source>
</evidence>
<dbReference type="InterPro" id="IPR026992">
    <property type="entry name" value="DIOX_N"/>
</dbReference>
<dbReference type="EMBL" id="JAQQWN010000009">
    <property type="protein sequence ID" value="KAK8066620.1"/>
    <property type="molecule type" value="Genomic_DNA"/>
</dbReference>
<dbReference type="RefSeq" id="XP_066663373.1">
    <property type="nucleotide sequence ID" value="XM_066817681.1"/>
</dbReference>
<proteinExistence type="predicted"/>
<evidence type="ECO:0000313" key="2">
    <source>
        <dbReference type="EMBL" id="KAK8066620.1"/>
    </source>
</evidence>
<dbReference type="Gene3D" id="2.60.120.330">
    <property type="entry name" value="B-lactam Antibiotic, Isopenicillin N Synthase, Chain"/>
    <property type="match status" value="1"/>
</dbReference>
<dbReference type="GeneID" id="92050741"/>